<dbReference type="SUPFAM" id="SSF52540">
    <property type="entry name" value="P-loop containing nucleoside triphosphate hydrolases"/>
    <property type="match status" value="1"/>
</dbReference>
<evidence type="ECO:0000256" key="1">
    <source>
        <dbReference type="SAM" id="MobiDB-lite"/>
    </source>
</evidence>
<sequence>MTTLNTRAAKRKPAAIKPSKTTLPSPGNRARWITAQSPKGGVGKTTCILNLAEFAAHDGLKVVLLDTDLQRSLSKWHARRPAEAKPLIMVSRPLREVRQAIKEIADIPDVDVVLVDTPPAIEYLPDETKILTQQSDLILVPSTTGAADVESVASWMEYLRTTGTFAAFVINRAIMRVNGRGDDEGVSVGTLSYREAQKNLNKVGMLCPMPIRQFEDINNTHRYGVGVAEIKGAKGAEDFEALWHFCRNAAKVGG</sequence>
<organism evidence="3 4">
    <name type="scientific">Teichococcus vastitatis</name>
    <dbReference type="NCBI Taxonomy" id="2307076"/>
    <lineage>
        <taxon>Bacteria</taxon>
        <taxon>Pseudomonadati</taxon>
        <taxon>Pseudomonadota</taxon>
        <taxon>Alphaproteobacteria</taxon>
        <taxon>Acetobacterales</taxon>
        <taxon>Roseomonadaceae</taxon>
        <taxon>Roseomonas</taxon>
    </lineage>
</organism>
<dbReference type="InterPro" id="IPR027417">
    <property type="entry name" value="P-loop_NTPase"/>
</dbReference>
<dbReference type="Pfam" id="PF01656">
    <property type="entry name" value="CbiA"/>
    <property type="match status" value="1"/>
</dbReference>
<dbReference type="Proteomes" id="UP001201985">
    <property type="component" value="Unassembled WGS sequence"/>
</dbReference>
<evidence type="ECO:0000259" key="2">
    <source>
        <dbReference type="Pfam" id="PF01656"/>
    </source>
</evidence>
<gene>
    <name evidence="3" type="ORF">MON41_14380</name>
</gene>
<dbReference type="PANTHER" id="PTHR13696:SF96">
    <property type="entry name" value="COBQ_COBB_MIND_PARA NUCLEOTIDE BINDING DOMAIN-CONTAINING PROTEIN"/>
    <property type="match status" value="1"/>
</dbReference>
<keyword evidence="4" id="KW-1185">Reference proteome</keyword>
<protein>
    <submittedName>
        <fullName evidence="3">ParA family protein</fullName>
    </submittedName>
</protein>
<dbReference type="PANTHER" id="PTHR13696">
    <property type="entry name" value="P-LOOP CONTAINING NUCLEOSIDE TRIPHOSPHATE HYDROLASE"/>
    <property type="match status" value="1"/>
</dbReference>
<dbReference type="InterPro" id="IPR050678">
    <property type="entry name" value="DNA_Partitioning_ATPase"/>
</dbReference>
<comment type="caution">
    <text evidence="3">The sequence shown here is derived from an EMBL/GenBank/DDBJ whole genome shotgun (WGS) entry which is preliminary data.</text>
</comment>
<evidence type="ECO:0000313" key="4">
    <source>
        <dbReference type="Proteomes" id="UP001201985"/>
    </source>
</evidence>
<name>A0ABS9W8H4_9PROT</name>
<feature type="region of interest" description="Disordered" evidence="1">
    <location>
        <begin position="1"/>
        <end position="36"/>
    </location>
</feature>
<evidence type="ECO:0000313" key="3">
    <source>
        <dbReference type="EMBL" id="MCI0754914.1"/>
    </source>
</evidence>
<dbReference type="CDD" id="cd02042">
    <property type="entry name" value="ParAB_family"/>
    <property type="match status" value="1"/>
</dbReference>
<proteinExistence type="predicted"/>
<dbReference type="EMBL" id="JALBUU010000020">
    <property type="protein sequence ID" value="MCI0754914.1"/>
    <property type="molecule type" value="Genomic_DNA"/>
</dbReference>
<dbReference type="RefSeq" id="WP_241793190.1">
    <property type="nucleotide sequence ID" value="NZ_JALBUU010000020.1"/>
</dbReference>
<reference evidence="3 4" key="1">
    <citation type="submission" date="2022-03" db="EMBL/GenBank/DDBJ databases">
        <title>Complete genome analysis of Roseomonas KG 17.1 : a prolific producer of plant growth promoters.</title>
        <authorList>
            <person name="Saadouli I."/>
            <person name="Najjari A."/>
            <person name="Mosbah A."/>
            <person name="Ouzari H.I."/>
        </authorList>
    </citation>
    <scope>NUCLEOTIDE SEQUENCE [LARGE SCALE GENOMIC DNA]</scope>
    <source>
        <strain evidence="3 4">KG17-1</strain>
    </source>
</reference>
<dbReference type="Gene3D" id="3.40.50.300">
    <property type="entry name" value="P-loop containing nucleotide triphosphate hydrolases"/>
    <property type="match status" value="1"/>
</dbReference>
<dbReference type="PIRSF" id="PIRSF009320">
    <property type="entry name" value="Nuc_binding_HP_1000"/>
    <property type="match status" value="1"/>
</dbReference>
<dbReference type="InterPro" id="IPR002586">
    <property type="entry name" value="CobQ/CobB/MinD/ParA_Nub-bd_dom"/>
</dbReference>
<feature type="domain" description="CobQ/CobB/MinD/ParA nucleotide binding" evidence="2">
    <location>
        <begin position="33"/>
        <end position="172"/>
    </location>
</feature>
<accession>A0ABS9W8H4</accession>